<feature type="non-terminal residue" evidence="2">
    <location>
        <position position="1"/>
    </location>
</feature>
<gene>
    <name evidence="2" type="ORF">g.34415</name>
</gene>
<reference evidence="2" key="1">
    <citation type="submission" date="2014-11" db="EMBL/GenBank/DDBJ databases">
        <authorList>
            <person name="Geib S."/>
        </authorList>
    </citation>
    <scope>NUCLEOTIDE SEQUENCE</scope>
</reference>
<evidence type="ECO:0000313" key="2">
    <source>
        <dbReference type="EMBL" id="JAD10007.1"/>
    </source>
</evidence>
<feature type="compositionally biased region" description="Basic and acidic residues" evidence="1">
    <location>
        <begin position="576"/>
        <end position="585"/>
    </location>
</feature>
<dbReference type="EMBL" id="GBXI01004285">
    <property type="protein sequence ID" value="JAD10007.1"/>
    <property type="molecule type" value="Transcribed_RNA"/>
</dbReference>
<proteinExistence type="predicted"/>
<feature type="compositionally biased region" description="Low complexity" evidence="1">
    <location>
        <begin position="266"/>
        <end position="275"/>
    </location>
</feature>
<dbReference type="AlphaFoldDB" id="A0A0A1XGB2"/>
<feature type="compositionally biased region" description="Low complexity" evidence="1">
    <location>
        <begin position="1112"/>
        <end position="1142"/>
    </location>
</feature>
<feature type="region of interest" description="Disordered" evidence="1">
    <location>
        <begin position="254"/>
        <end position="278"/>
    </location>
</feature>
<evidence type="ECO:0000256" key="1">
    <source>
        <dbReference type="SAM" id="MobiDB-lite"/>
    </source>
</evidence>
<sequence>KKKKKKNNLNNHKQCKLNTLTMDILDIDEALKDDSFICLEDKTHDDVSNILQQWKSNNCLLPAQYQHEQAYKLNSRTFTRPRRKSTQNLEQHFAHSSGNNGVQTALPTHHEQLQQKFTIATPQPAFNLEIGGLVTTMHKSFLQDTSPPSSICSSMEMSMERMNNSLITSADFTNINFLQSTQSLDFNEPTLNGSELFNLANKATSDGYTLSDMIRDRKALESLTLSGDGTLIKDSHIGQIDDISLAFSKTASGYSTMDNSTESMQEDQQQQQHQQRNGVTANAATVGVFGSSASENKSNIMHRTMLLSDEVIGDTTFELVESSLCASNINGNDNATQSMTAKPANETFKRPWTMDETVCIPNRANATYEFKQLTPDARLAAETRCETPENMAETLAARKFYESTPHASGLNAGAHPNTPTTSKLSVDEVNLSPIVGAAEQLNATRVLSETFGQESGEVKKVNSKTFSGTLPRLESIEQMLEDIENPNETYEKPQVLQQSAADIQMQNVLELAHAEEELLASNNDQEFEDMLEEFSKVEVNAEHVKMKKSLETIKRRFNRDTTTLTKTSTLQQQPHAIDDSNDKSTEMHMYDACEQRRNGSYIKSDVTASVSNDYTAPSGISSPSPSSASASVSSAASTSLAASGVGNTSGTSERLLSRRSRLYDNINLSTISAGSNTQSPSRALGASFTVHKRDDCEQECEQELVKQETEYKKNVEEANTYGKTEEDAIENLNATTVTHYSGVGTYKLSERRERDRDRFKTIKIVKARNASDDLVAVNVPCIDDADDGVPLSADGGTTVFNNNKSEIENEHEHKQQLSAASQTTVTRTANTSKINPNFLTYKKPKDKPTVVNLPEIVSAPLPGATTTNASSETLDNATEPTSRLRSRSRPRYISGLQKMTVVKATSAGDLDRATAQGIRPPTASVSHAALDTSQHVNATIIAEPTKYTRNAPALKTQTTTTTAGEVKSPMGTKSKSFHNLSSNFGFNGGNGIPAPRANTFGLKKPTVYEHAGATAHDRISNGLSANNTLPPQVEDAVFKVPKLVSGLRAPGVKRAGLVRPSSAYYSLNSLSVKQTPLVHDNDSDGGRHSPTDSMSSASSRGSIQNGGLTVGKPNNTKAPTAAAATKSNTTNANTLNLTKFTTGAKGIPKPSGLRPPTTTNMKRSGLPKPLTGITRR</sequence>
<feature type="region of interest" description="Disordered" evidence="1">
    <location>
        <begin position="564"/>
        <end position="585"/>
    </location>
</feature>
<feature type="compositionally biased region" description="Basic and acidic residues" evidence="1">
    <location>
        <begin position="1079"/>
        <end position="1090"/>
    </location>
</feature>
<accession>A0A0A1XGB2</accession>
<feature type="compositionally biased region" description="Polar residues" evidence="1">
    <location>
        <begin position="864"/>
        <end position="881"/>
    </location>
</feature>
<name>A0A0A1XGB2_ZEUCU</name>
<feature type="compositionally biased region" description="Low complexity" evidence="1">
    <location>
        <begin position="564"/>
        <end position="573"/>
    </location>
</feature>
<reference evidence="2" key="2">
    <citation type="journal article" date="2015" name="Gigascience">
        <title>Reconstructing a comprehensive transcriptome assembly of a white-pupal translocated strain of the pest fruit fly Bactrocera cucurbitae.</title>
        <authorList>
            <person name="Sim S.B."/>
            <person name="Calla B."/>
            <person name="Hall B."/>
            <person name="DeRego T."/>
            <person name="Geib S.M."/>
        </authorList>
    </citation>
    <scope>NUCLEOTIDE SEQUENCE</scope>
</reference>
<feature type="compositionally biased region" description="Polar residues" evidence="1">
    <location>
        <begin position="1091"/>
        <end position="1107"/>
    </location>
</feature>
<organism evidence="2">
    <name type="scientific">Zeugodacus cucurbitae</name>
    <name type="common">Melon fruit fly</name>
    <name type="synonym">Bactrocera cucurbitae</name>
    <dbReference type="NCBI Taxonomy" id="28588"/>
    <lineage>
        <taxon>Eukaryota</taxon>
        <taxon>Metazoa</taxon>
        <taxon>Ecdysozoa</taxon>
        <taxon>Arthropoda</taxon>
        <taxon>Hexapoda</taxon>
        <taxon>Insecta</taxon>
        <taxon>Pterygota</taxon>
        <taxon>Neoptera</taxon>
        <taxon>Endopterygota</taxon>
        <taxon>Diptera</taxon>
        <taxon>Brachycera</taxon>
        <taxon>Muscomorpha</taxon>
        <taxon>Tephritoidea</taxon>
        <taxon>Tephritidae</taxon>
        <taxon>Zeugodacus</taxon>
        <taxon>Zeugodacus</taxon>
    </lineage>
</organism>
<feature type="compositionally biased region" description="Polar residues" evidence="1">
    <location>
        <begin position="254"/>
        <end position="263"/>
    </location>
</feature>
<feature type="region of interest" description="Disordered" evidence="1">
    <location>
        <begin position="1076"/>
        <end position="1176"/>
    </location>
</feature>
<protein>
    <submittedName>
        <fullName evidence="2">Uncharacterized protein</fullName>
    </submittedName>
</protein>
<feature type="region of interest" description="Disordered" evidence="1">
    <location>
        <begin position="861"/>
        <end position="887"/>
    </location>
</feature>